<evidence type="ECO:0000259" key="5">
    <source>
        <dbReference type="PROSITE" id="PS51184"/>
    </source>
</evidence>
<dbReference type="SUPFAM" id="SSF51197">
    <property type="entry name" value="Clavaminate synthase-like"/>
    <property type="match status" value="1"/>
</dbReference>
<dbReference type="Gene3D" id="2.60.120.650">
    <property type="entry name" value="Cupin"/>
    <property type="match status" value="1"/>
</dbReference>
<evidence type="ECO:0000313" key="6">
    <source>
        <dbReference type="EMBL" id="PVD36093.1"/>
    </source>
</evidence>
<dbReference type="PANTHER" id="PTHR12461:SF43">
    <property type="entry name" value="HSPB1-ASSOCIATED PROTEIN 1"/>
    <property type="match status" value="1"/>
</dbReference>
<comment type="subcellular location">
    <subcellularLocation>
        <location evidence="1">Cytoplasm</location>
    </subcellularLocation>
</comment>
<dbReference type="GO" id="GO:0005737">
    <property type="term" value="C:cytoplasm"/>
    <property type="evidence" value="ECO:0007669"/>
    <property type="project" value="UniProtKB-SubCell"/>
</dbReference>
<evidence type="ECO:0000256" key="3">
    <source>
        <dbReference type="ARBA" id="ARBA00037342"/>
    </source>
</evidence>
<protein>
    <recommendedName>
        <fullName evidence="5">JmjC domain-containing protein</fullName>
    </recommendedName>
</protein>
<dbReference type="PROSITE" id="PS51184">
    <property type="entry name" value="JMJC"/>
    <property type="match status" value="1"/>
</dbReference>
<comment type="function">
    <text evidence="3">May play a role in cellular stress response.</text>
</comment>
<feature type="domain" description="JmjC" evidence="5">
    <location>
        <begin position="111"/>
        <end position="271"/>
    </location>
</feature>
<name>A0A2T7PRP0_POMCA</name>
<dbReference type="Pfam" id="PF13621">
    <property type="entry name" value="Cupin_8"/>
    <property type="match status" value="1"/>
</dbReference>
<gene>
    <name evidence="6" type="ORF">C0Q70_03064</name>
</gene>
<dbReference type="FunFam" id="2.60.120.650:FF:000018">
    <property type="entry name" value="HSPB1-associated protein 1 homolog"/>
    <property type="match status" value="1"/>
</dbReference>
<dbReference type="SMART" id="SM00558">
    <property type="entry name" value="JmjC"/>
    <property type="match status" value="1"/>
</dbReference>
<comment type="caution">
    <text evidence="6">The sequence shown here is derived from an EMBL/GenBank/DDBJ whole genome shotgun (WGS) entry which is preliminary data.</text>
</comment>
<dbReference type="InterPro" id="IPR041667">
    <property type="entry name" value="Cupin_8"/>
</dbReference>
<evidence type="ECO:0000256" key="4">
    <source>
        <dbReference type="SAM" id="MobiDB-lite"/>
    </source>
</evidence>
<dbReference type="PANTHER" id="PTHR12461">
    <property type="entry name" value="HYPOXIA-INDUCIBLE FACTOR 1 ALPHA INHIBITOR-RELATED"/>
    <property type="match status" value="1"/>
</dbReference>
<keyword evidence="7" id="KW-1185">Reference proteome</keyword>
<feature type="region of interest" description="Disordered" evidence="4">
    <location>
        <begin position="276"/>
        <end position="302"/>
    </location>
</feature>
<dbReference type="InterPro" id="IPR003347">
    <property type="entry name" value="JmjC_dom"/>
</dbReference>
<evidence type="ECO:0000256" key="1">
    <source>
        <dbReference type="ARBA" id="ARBA00004496"/>
    </source>
</evidence>
<reference evidence="6 7" key="1">
    <citation type="submission" date="2018-04" db="EMBL/GenBank/DDBJ databases">
        <title>The genome of golden apple snail Pomacea canaliculata provides insight into stress tolerance and invasive adaptation.</title>
        <authorList>
            <person name="Liu C."/>
            <person name="Liu B."/>
            <person name="Ren Y."/>
            <person name="Zhang Y."/>
            <person name="Wang H."/>
            <person name="Li S."/>
            <person name="Jiang F."/>
            <person name="Yin L."/>
            <person name="Zhang G."/>
            <person name="Qian W."/>
            <person name="Fan W."/>
        </authorList>
    </citation>
    <scope>NUCLEOTIDE SEQUENCE [LARGE SCALE GENOMIC DNA]</scope>
    <source>
        <strain evidence="6">SZHN2017</strain>
        <tissue evidence="6">Muscle</tissue>
    </source>
</reference>
<dbReference type="AlphaFoldDB" id="A0A2T7PRP0"/>
<dbReference type="EMBL" id="PZQS01000002">
    <property type="protein sequence ID" value="PVD36093.1"/>
    <property type="molecule type" value="Genomic_DNA"/>
</dbReference>
<proteinExistence type="predicted"/>
<evidence type="ECO:0000256" key="2">
    <source>
        <dbReference type="ARBA" id="ARBA00022490"/>
    </source>
</evidence>
<dbReference type="STRING" id="400727.A0A2T7PRP0"/>
<dbReference type="Proteomes" id="UP000245119">
    <property type="component" value="Linkage Group LG2"/>
</dbReference>
<sequence length="542" mass="60982">MQTEMSKEVEEYSIDDKLSVLVSSPFVLCGALQNWPASKWTLASLAEILGHKLFPCRLMPRERCGAAGPAWESEGVYINCSIKDFLNWCEGDAKENNPLYPFSPWEFSGYIDYKYMTSVFEQCEYMLDEVCWSTLGLCGLDGHNSTMWIGSTEASTPCHFDSYGFNLVAQIQGRKTWVLFPPQDTPCLYPTRIPYEESSIFSEVDVSRPNTTNFPRFKDCKPYVVTLEPGQVLYVPRHWWHFVVCTEMALSINTWLEMPDSQQVHLGSVGKPNRAALNHSKDSSEASRCNMTGSHEYGGSDNPDGCLQGLSKSIEENTSVTFSVFRDMPGKQSLTSACGCKAITKGSSDITGSFSIRLQQLAKYLKDSTFSFVKTPFMWSKFIRQASSLAPSQLSTEALQRTEENISLNNTTGKLYEMDDINNSENFQPRKKLKIQEISRSSATGLLEQREELYDEERESAQCHIPSVQVFALEACSFEEYLDAVNKVCPRSSSTVEQTRALDVPSSRTGKSNLEEILLKSVLHSDVVELIVKKLKENSLSF</sequence>
<organism evidence="6 7">
    <name type="scientific">Pomacea canaliculata</name>
    <name type="common">Golden apple snail</name>
    <dbReference type="NCBI Taxonomy" id="400727"/>
    <lineage>
        <taxon>Eukaryota</taxon>
        <taxon>Metazoa</taxon>
        <taxon>Spiralia</taxon>
        <taxon>Lophotrochozoa</taxon>
        <taxon>Mollusca</taxon>
        <taxon>Gastropoda</taxon>
        <taxon>Caenogastropoda</taxon>
        <taxon>Architaenioglossa</taxon>
        <taxon>Ampullarioidea</taxon>
        <taxon>Ampullariidae</taxon>
        <taxon>Pomacea</taxon>
    </lineage>
</organism>
<keyword evidence="2" id="KW-0963">Cytoplasm</keyword>
<evidence type="ECO:0000313" key="7">
    <source>
        <dbReference type="Proteomes" id="UP000245119"/>
    </source>
</evidence>
<accession>A0A2T7PRP0</accession>
<dbReference type="OrthoDB" id="47172at2759"/>